<feature type="domain" description="SH2" evidence="6">
    <location>
        <begin position="440"/>
        <end position="538"/>
    </location>
</feature>
<feature type="compositionally biased region" description="Basic and acidic residues" evidence="5">
    <location>
        <begin position="153"/>
        <end position="164"/>
    </location>
</feature>
<dbReference type="InterPro" id="IPR011993">
    <property type="entry name" value="PH-like_dom_sf"/>
</dbReference>
<dbReference type="SMART" id="SM00233">
    <property type="entry name" value="PH"/>
    <property type="match status" value="1"/>
</dbReference>
<feature type="compositionally biased region" description="Polar residues" evidence="5">
    <location>
        <begin position="368"/>
        <end position="379"/>
    </location>
</feature>
<organism evidence="8 9">
    <name type="scientific">Crassostrea virginica</name>
    <name type="common">Eastern oyster</name>
    <dbReference type="NCBI Taxonomy" id="6565"/>
    <lineage>
        <taxon>Eukaryota</taxon>
        <taxon>Metazoa</taxon>
        <taxon>Spiralia</taxon>
        <taxon>Lophotrochozoa</taxon>
        <taxon>Mollusca</taxon>
        <taxon>Bivalvia</taxon>
        <taxon>Autobranchia</taxon>
        <taxon>Pteriomorphia</taxon>
        <taxon>Ostreida</taxon>
        <taxon>Ostreoidea</taxon>
        <taxon>Ostreidae</taxon>
        <taxon>Crassostrea</taxon>
    </lineage>
</organism>
<dbReference type="RefSeq" id="XP_022337752.1">
    <property type="nucleotide sequence ID" value="XM_022482044.1"/>
</dbReference>
<dbReference type="PROSITE" id="PS50001">
    <property type="entry name" value="SH2"/>
    <property type="match status" value="1"/>
</dbReference>
<dbReference type="PANTHER" id="PTHR10872">
    <property type="entry name" value="SH2B ADAPTER PROTEIN"/>
    <property type="match status" value="1"/>
</dbReference>
<dbReference type="PROSITE" id="PS50003">
    <property type="entry name" value="PH_DOMAIN"/>
    <property type="match status" value="1"/>
</dbReference>
<evidence type="ECO:0000256" key="3">
    <source>
        <dbReference type="ARBA" id="ARBA00022999"/>
    </source>
</evidence>
<feature type="compositionally biased region" description="Basic and acidic residues" evidence="5">
    <location>
        <begin position="199"/>
        <end position="214"/>
    </location>
</feature>
<reference evidence="9" key="1">
    <citation type="submission" date="2025-08" db="UniProtKB">
        <authorList>
            <consortium name="RefSeq"/>
        </authorList>
    </citation>
    <scope>IDENTIFICATION</scope>
    <source>
        <tissue evidence="9">Whole sample</tissue>
    </source>
</reference>
<dbReference type="PRINTS" id="PR00401">
    <property type="entry name" value="SH2DOMAIN"/>
</dbReference>
<feature type="compositionally biased region" description="Polar residues" evidence="5">
    <location>
        <begin position="112"/>
        <end position="132"/>
    </location>
</feature>
<evidence type="ECO:0000256" key="4">
    <source>
        <dbReference type="PROSITE-ProRule" id="PRU00191"/>
    </source>
</evidence>
<dbReference type="GO" id="GO:0035556">
    <property type="term" value="P:intracellular signal transduction"/>
    <property type="evidence" value="ECO:0007669"/>
    <property type="project" value="TreeGrafter"/>
</dbReference>
<evidence type="ECO:0000256" key="5">
    <source>
        <dbReference type="SAM" id="MobiDB-lite"/>
    </source>
</evidence>
<feature type="compositionally biased region" description="Pro residues" evidence="5">
    <location>
        <begin position="380"/>
        <end position="390"/>
    </location>
</feature>
<dbReference type="Pfam" id="PF00169">
    <property type="entry name" value="PH"/>
    <property type="match status" value="1"/>
</dbReference>
<dbReference type="InterPro" id="IPR001849">
    <property type="entry name" value="PH_domain"/>
</dbReference>
<keyword evidence="2" id="KW-0597">Phosphoprotein</keyword>
<feature type="compositionally biased region" description="Low complexity" evidence="5">
    <location>
        <begin position="139"/>
        <end position="152"/>
    </location>
</feature>
<gene>
    <name evidence="9" type="primary">LOC111133564</name>
</gene>
<dbReference type="SMART" id="SM00252">
    <property type="entry name" value="SH2"/>
    <property type="match status" value="1"/>
</dbReference>
<feature type="region of interest" description="Disordered" evidence="5">
    <location>
        <begin position="110"/>
        <end position="214"/>
    </location>
</feature>
<dbReference type="OrthoDB" id="10047184at2759"/>
<dbReference type="InterPro" id="IPR036860">
    <property type="entry name" value="SH2_dom_sf"/>
</dbReference>
<dbReference type="InterPro" id="IPR030523">
    <property type="entry name" value="SH2B"/>
</dbReference>
<dbReference type="Gene3D" id="3.30.505.10">
    <property type="entry name" value="SH2 domain"/>
    <property type="match status" value="1"/>
</dbReference>
<dbReference type="KEGG" id="cvn:111133564"/>
<evidence type="ECO:0000256" key="2">
    <source>
        <dbReference type="ARBA" id="ARBA00022553"/>
    </source>
</evidence>
<dbReference type="GO" id="GO:0005886">
    <property type="term" value="C:plasma membrane"/>
    <property type="evidence" value="ECO:0007669"/>
    <property type="project" value="TreeGrafter"/>
</dbReference>
<evidence type="ECO:0000259" key="7">
    <source>
        <dbReference type="PROSITE" id="PS50003"/>
    </source>
</evidence>
<evidence type="ECO:0000313" key="9">
    <source>
        <dbReference type="RefSeq" id="XP_022337752.1"/>
    </source>
</evidence>
<sequence length="624" mass="69642">MAAHNGEHGGYFSSSRAVGWCEFCENQAITASEQFVRSFLDFQRSQFTSTDSAPRDPVMYARKFVEYFLQLFERQIKRTSYYLESQTQIKSTFQGNDPLFSGLSNEHHNLSRESSFASQTSRSPANGNSNSPFVDDYSDNVTTVNTSVTSPDVKSKHSPKEKGFLRRFSFRKHKRSVKHNSENTDLTGNHRKFKNNQRSKGDGKSSHVKSEIQGEVKRESVVNVLTGEDSKGKSRWEKTKLVLKETTGGTLLEFYSPPKSMKPKAGLFCFFITEAREATSLEMPDHQHTFVLKGQGTSEYVIEAQNHADMKAWLVAISGCISQTSTPAESVSPPPRIQEVDDSIGPMRPRLPTAPSGSMADRKEMTTLHRSSSQGSLGSNPPPDVPPRPRPISTHSDIIQTRISSAEALNMSSSPGRMNSELDSGRDETHVEQMLREYPWFHGTLSRLEAAQLVLQQGHVGHGVFLVRQSETRKGEYVLTFNFQGRAKHLRMTINNDGQCRVQHLWFQSIFDMLEHFRTHPIPLESGGSSDVTLTDYVVAMERPRTPQMLRGSPRTRGGVLGSNPSLGRSPGTMSSPVDPSGREVVVISGSVRATTESLENVMREQSQNQGTHGRAVENQYSFV</sequence>
<name>A0A8B8EAT2_CRAVI</name>
<feature type="compositionally biased region" description="Polar residues" evidence="5">
    <location>
        <begin position="563"/>
        <end position="578"/>
    </location>
</feature>
<protein>
    <submittedName>
        <fullName evidence="9">SH2B adapter protein 1-like</fullName>
    </submittedName>
</protein>
<dbReference type="Pfam" id="PF00017">
    <property type="entry name" value="SH2"/>
    <property type="match status" value="1"/>
</dbReference>
<dbReference type="PANTHER" id="PTHR10872:SF2">
    <property type="entry name" value="LNK, ISOFORM D"/>
    <property type="match status" value="1"/>
</dbReference>
<dbReference type="FunFam" id="3.30.505.10:FF:000008">
    <property type="entry name" value="SH2B adapter protein 1 isoform 2"/>
    <property type="match status" value="1"/>
</dbReference>
<feature type="region of interest" description="Disordered" evidence="5">
    <location>
        <begin position="407"/>
        <end position="426"/>
    </location>
</feature>
<feature type="region of interest" description="Disordered" evidence="5">
    <location>
        <begin position="605"/>
        <end position="624"/>
    </location>
</feature>
<dbReference type="SUPFAM" id="SSF55550">
    <property type="entry name" value="SH2 domain"/>
    <property type="match status" value="1"/>
</dbReference>
<feature type="region of interest" description="Disordered" evidence="5">
    <location>
        <begin position="548"/>
        <end position="582"/>
    </location>
</feature>
<evidence type="ECO:0000259" key="6">
    <source>
        <dbReference type="PROSITE" id="PS50001"/>
    </source>
</evidence>
<accession>A0A8B8EAT2</accession>
<dbReference type="Gene3D" id="2.30.29.30">
    <property type="entry name" value="Pleckstrin-homology domain (PH domain)/Phosphotyrosine-binding domain (PTB)"/>
    <property type="match status" value="1"/>
</dbReference>
<dbReference type="GeneID" id="111133564"/>
<evidence type="ECO:0000256" key="1">
    <source>
        <dbReference type="ARBA" id="ARBA00010220"/>
    </source>
</evidence>
<feature type="domain" description="PH" evidence="7">
    <location>
        <begin position="209"/>
        <end position="322"/>
    </location>
</feature>
<dbReference type="Proteomes" id="UP000694844">
    <property type="component" value="Chromosome 5"/>
</dbReference>
<dbReference type="AlphaFoldDB" id="A0A8B8EAT2"/>
<dbReference type="InterPro" id="IPR036290">
    <property type="entry name" value="Phe_ZIP_sf"/>
</dbReference>
<keyword evidence="3 4" id="KW-0727">SH2 domain</keyword>
<dbReference type="InterPro" id="IPR015012">
    <property type="entry name" value="Phe_ZIP"/>
</dbReference>
<dbReference type="SUPFAM" id="SSF50729">
    <property type="entry name" value="PH domain-like"/>
    <property type="match status" value="1"/>
</dbReference>
<dbReference type="Pfam" id="PF08916">
    <property type="entry name" value="Phe_ZIP"/>
    <property type="match status" value="1"/>
</dbReference>
<keyword evidence="8" id="KW-1185">Reference proteome</keyword>
<comment type="similarity">
    <text evidence="1">Belongs to the SH2B adapter family.</text>
</comment>
<dbReference type="SUPFAM" id="SSF109805">
    <property type="entry name" value="Phenylalanine zipper"/>
    <property type="match status" value="1"/>
</dbReference>
<dbReference type="Gene3D" id="6.10.140.110">
    <property type="match status" value="1"/>
</dbReference>
<proteinExistence type="inferred from homology"/>
<dbReference type="GO" id="GO:0005068">
    <property type="term" value="F:transmembrane receptor protein tyrosine kinase adaptor activity"/>
    <property type="evidence" value="ECO:0007669"/>
    <property type="project" value="TreeGrafter"/>
</dbReference>
<feature type="region of interest" description="Disordered" evidence="5">
    <location>
        <begin position="324"/>
        <end position="394"/>
    </location>
</feature>
<dbReference type="CDD" id="cd10346">
    <property type="entry name" value="SH2_SH2B_family"/>
    <property type="match status" value="1"/>
</dbReference>
<dbReference type="InterPro" id="IPR000980">
    <property type="entry name" value="SH2"/>
</dbReference>
<evidence type="ECO:0000313" key="8">
    <source>
        <dbReference type="Proteomes" id="UP000694844"/>
    </source>
</evidence>
<dbReference type="InterPro" id="IPR035057">
    <property type="entry name" value="SH2B1_SH2"/>
</dbReference>
<feature type="compositionally biased region" description="Basic residues" evidence="5">
    <location>
        <begin position="168"/>
        <end position="178"/>
    </location>
</feature>